<protein>
    <submittedName>
        <fullName evidence="5">Tyrosine-type recombinase/integrase</fullName>
    </submittedName>
</protein>
<dbReference type="SUPFAM" id="SSF56349">
    <property type="entry name" value="DNA breaking-rejoining enzymes"/>
    <property type="match status" value="1"/>
</dbReference>
<comment type="similarity">
    <text evidence="1">Belongs to the 'phage' integrase family.</text>
</comment>
<gene>
    <name evidence="5" type="ORF">HHU08_10530</name>
</gene>
<dbReference type="Pfam" id="PF00589">
    <property type="entry name" value="Phage_integrase"/>
    <property type="match status" value="1"/>
</dbReference>
<feature type="domain" description="Tyr recombinase" evidence="4">
    <location>
        <begin position="1"/>
        <end position="140"/>
    </location>
</feature>
<reference evidence="5 6" key="1">
    <citation type="submission" date="2020-04" db="EMBL/GenBank/DDBJ databases">
        <title>Bacillus sp. UniB3 isolated from commercial digestive syrup.</title>
        <authorList>
            <person name="Thorat V."/>
            <person name="Kirdat K."/>
            <person name="Tiwarekar B."/>
            <person name="Yadav A."/>
        </authorList>
    </citation>
    <scope>NUCLEOTIDE SEQUENCE [LARGE SCALE GENOMIC DNA]</scope>
    <source>
        <strain evidence="5 6">UniB3</strain>
    </source>
</reference>
<keyword evidence="2" id="KW-0238">DNA-binding</keyword>
<comment type="caution">
    <text evidence="5">The sequence shown here is derived from an EMBL/GenBank/DDBJ whole genome shotgun (WGS) entry which is preliminary data.</text>
</comment>
<name>A0A7Y0K7X5_9BACI</name>
<dbReference type="Proteomes" id="UP000588491">
    <property type="component" value="Unassembled WGS sequence"/>
</dbReference>
<evidence type="ECO:0000256" key="2">
    <source>
        <dbReference type="ARBA" id="ARBA00023125"/>
    </source>
</evidence>
<proteinExistence type="inferred from homology"/>
<dbReference type="Gene3D" id="1.10.443.10">
    <property type="entry name" value="Intergrase catalytic core"/>
    <property type="match status" value="1"/>
</dbReference>
<dbReference type="RefSeq" id="WP_101730000.1">
    <property type="nucleotide sequence ID" value="NZ_JABBPK010000001.1"/>
</dbReference>
<dbReference type="GO" id="GO:0006310">
    <property type="term" value="P:DNA recombination"/>
    <property type="evidence" value="ECO:0007669"/>
    <property type="project" value="UniProtKB-KW"/>
</dbReference>
<sequence length="154" mass="17735">MVISKSRNDKKVIKSKTSSSFRTIPIGDKLIKDLSAYKDWQKQNKERYGEKYIDQDYVITTWSGRPLGPYGINKVLKSIIDKTDLPKISPHGLRHTHAIMMLESGNDIKVVSERLGHPALNVTSDVYLYITKKHELESVNRLEKYLEGDEEDEE</sequence>
<dbReference type="EMBL" id="JABBPK010000001">
    <property type="protein sequence ID" value="NMO77436.1"/>
    <property type="molecule type" value="Genomic_DNA"/>
</dbReference>
<dbReference type="AlphaFoldDB" id="A0A7Y0K7X5"/>
<evidence type="ECO:0000313" key="5">
    <source>
        <dbReference type="EMBL" id="NMO77436.1"/>
    </source>
</evidence>
<dbReference type="GO" id="GO:0015074">
    <property type="term" value="P:DNA integration"/>
    <property type="evidence" value="ECO:0007669"/>
    <property type="project" value="InterPro"/>
</dbReference>
<keyword evidence="6" id="KW-1185">Reference proteome</keyword>
<dbReference type="InterPro" id="IPR050090">
    <property type="entry name" value="Tyrosine_recombinase_XerCD"/>
</dbReference>
<dbReference type="PANTHER" id="PTHR30349">
    <property type="entry name" value="PHAGE INTEGRASE-RELATED"/>
    <property type="match status" value="1"/>
</dbReference>
<dbReference type="PROSITE" id="PS51898">
    <property type="entry name" value="TYR_RECOMBINASE"/>
    <property type="match status" value="1"/>
</dbReference>
<evidence type="ECO:0000259" key="4">
    <source>
        <dbReference type="PROSITE" id="PS51898"/>
    </source>
</evidence>
<evidence type="ECO:0000313" key="6">
    <source>
        <dbReference type="Proteomes" id="UP000588491"/>
    </source>
</evidence>
<organism evidence="5 6">
    <name type="scientific">Niallia alba</name>
    <dbReference type="NCBI Taxonomy" id="2729105"/>
    <lineage>
        <taxon>Bacteria</taxon>
        <taxon>Bacillati</taxon>
        <taxon>Bacillota</taxon>
        <taxon>Bacilli</taxon>
        <taxon>Bacillales</taxon>
        <taxon>Bacillaceae</taxon>
        <taxon>Niallia</taxon>
    </lineage>
</organism>
<evidence type="ECO:0000256" key="3">
    <source>
        <dbReference type="ARBA" id="ARBA00023172"/>
    </source>
</evidence>
<accession>A0A7Y0K7X5</accession>
<dbReference type="InterPro" id="IPR002104">
    <property type="entry name" value="Integrase_catalytic"/>
</dbReference>
<dbReference type="GO" id="GO:0003677">
    <property type="term" value="F:DNA binding"/>
    <property type="evidence" value="ECO:0007669"/>
    <property type="project" value="UniProtKB-KW"/>
</dbReference>
<dbReference type="PANTHER" id="PTHR30349:SF41">
    <property type="entry name" value="INTEGRASE_RECOMBINASE PROTEIN MJ0367-RELATED"/>
    <property type="match status" value="1"/>
</dbReference>
<dbReference type="InterPro" id="IPR011010">
    <property type="entry name" value="DNA_brk_join_enz"/>
</dbReference>
<dbReference type="InterPro" id="IPR013762">
    <property type="entry name" value="Integrase-like_cat_sf"/>
</dbReference>
<keyword evidence="3" id="KW-0233">DNA recombination</keyword>
<evidence type="ECO:0000256" key="1">
    <source>
        <dbReference type="ARBA" id="ARBA00008857"/>
    </source>
</evidence>